<evidence type="ECO:0000313" key="2">
    <source>
        <dbReference type="EMBL" id="CUS49931.1"/>
    </source>
</evidence>
<dbReference type="InterPro" id="IPR002933">
    <property type="entry name" value="Peptidase_M20"/>
</dbReference>
<dbReference type="Gene3D" id="3.30.70.360">
    <property type="match status" value="1"/>
</dbReference>
<dbReference type="PANTHER" id="PTHR32494">
    <property type="entry name" value="ALLANTOATE DEIMINASE-RELATED"/>
    <property type="match status" value="1"/>
</dbReference>
<dbReference type="NCBIfam" id="NF006771">
    <property type="entry name" value="PRK09290.1-5"/>
    <property type="match status" value="1"/>
</dbReference>
<reference evidence="2" key="1">
    <citation type="submission" date="2015-10" db="EMBL/GenBank/DDBJ databases">
        <authorList>
            <person name="Gilbert D.G."/>
        </authorList>
    </citation>
    <scope>NUCLEOTIDE SEQUENCE</scope>
</reference>
<dbReference type="AlphaFoldDB" id="A0A160TS96"/>
<dbReference type="SUPFAM" id="SSF53187">
    <property type="entry name" value="Zn-dependent exopeptidases"/>
    <property type="match status" value="1"/>
</dbReference>
<dbReference type="GO" id="GO:0016813">
    <property type="term" value="F:hydrolase activity, acting on carbon-nitrogen (but not peptide) bonds, in linear amidines"/>
    <property type="evidence" value="ECO:0007669"/>
    <property type="project" value="InterPro"/>
</dbReference>
<dbReference type="GO" id="GO:0003837">
    <property type="term" value="F:beta-ureidopropionase activity"/>
    <property type="evidence" value="ECO:0007669"/>
    <property type="project" value="UniProtKB-EC"/>
</dbReference>
<sequence length="415" mass="43936">MNGLTSRSTDLSADVGRLQNRIKELGRVGAITSGGVSRLALTNEDRDGRDLVVRWMRDLGLSIQVDQIGNVIGSRAGILDSPPIIIGSHIDSVATGGLYDGALGVLAGLEAIQTLNDADLKTQYPIAVSFFTNEEGVRFTPDMMGSAVHQGSLPLETALETVGTDGQTVGAELTRIGYAGDIPVNNMIPRAYLELHIEQGPVLENTNTTIGAVTGVQGISWTEFELQGVSNHAGTTPMHLRHDAGYVAAAIAVEARAIATDFGANQVATVGVSELTPNLINVIANRARVTVDLRNTSDAKLTQSETRLLGFATDTAAAEGVTLEKRSLVRFSPVEFDTVIIDMIEKAAAASDYTYCRLPSGAGHDAQMFAPNCPTGMIFIPSTQGISHNENEFSSEQDIAAGMDVLMKVLLELSG</sequence>
<dbReference type="InterPro" id="IPR036264">
    <property type="entry name" value="Bact_exopeptidase_dim_dom"/>
</dbReference>
<dbReference type="Pfam" id="PF01546">
    <property type="entry name" value="Peptidase_M20"/>
    <property type="match status" value="1"/>
</dbReference>
<keyword evidence="1 2" id="KW-0378">Hydrolase</keyword>
<dbReference type="InterPro" id="IPR010158">
    <property type="entry name" value="Amidase_Cbmase"/>
</dbReference>
<organism evidence="2">
    <name type="scientific">hydrothermal vent metagenome</name>
    <dbReference type="NCBI Taxonomy" id="652676"/>
    <lineage>
        <taxon>unclassified sequences</taxon>
        <taxon>metagenomes</taxon>
        <taxon>ecological metagenomes</taxon>
    </lineage>
</organism>
<dbReference type="PIRSF" id="PIRSF001235">
    <property type="entry name" value="Amidase_carbamoylase"/>
    <property type="match status" value="1"/>
</dbReference>
<dbReference type="EMBL" id="CZRL01000008">
    <property type="protein sequence ID" value="CUS49931.1"/>
    <property type="molecule type" value="Genomic_DNA"/>
</dbReference>
<dbReference type="CDD" id="cd03884">
    <property type="entry name" value="M20_bAS"/>
    <property type="match status" value="1"/>
</dbReference>
<gene>
    <name evidence="2" type="ORF">MGWOODY_XGa2990</name>
</gene>
<protein>
    <submittedName>
        <fullName evidence="2">Beta-ureidopropionase</fullName>
        <ecNumber evidence="2">3.5.1.6</ecNumber>
    </submittedName>
</protein>
<proteinExistence type="predicted"/>
<name>A0A160TS96_9ZZZZ</name>
<accession>A0A160TS96</accession>
<dbReference type="SUPFAM" id="SSF55031">
    <property type="entry name" value="Bacterial exopeptidase dimerisation domain"/>
    <property type="match status" value="1"/>
</dbReference>
<dbReference type="NCBIfam" id="TIGR01879">
    <property type="entry name" value="hydantase"/>
    <property type="match status" value="1"/>
</dbReference>
<dbReference type="PANTHER" id="PTHR32494:SF5">
    <property type="entry name" value="ALLANTOATE AMIDOHYDROLASE"/>
    <property type="match status" value="1"/>
</dbReference>
<dbReference type="Gene3D" id="3.40.630.10">
    <property type="entry name" value="Zn peptidases"/>
    <property type="match status" value="1"/>
</dbReference>
<dbReference type="EC" id="3.5.1.6" evidence="2"/>
<evidence type="ECO:0000256" key="1">
    <source>
        <dbReference type="ARBA" id="ARBA00022801"/>
    </source>
</evidence>